<keyword evidence="1" id="KW-0680">Restriction system</keyword>
<sequence>MDSLIGPVPNSWEQHPLGLLADITAGPSGVQTALVDDESAEVPVVMPKDLRHNRIACRPASGVPSRIAEELVRYTLRRDDIVCLRTGRLGRQGLVAADQRGWLFGPGCLRVRVRSEVSAAYLVYYLGHPAVRNWVLGNARGAVIPTLSTKMLGSLPVVVPDADLQAEVGDLLMALDDKVVVHEQISTTTAALRDAALLRLLSGDRA</sequence>
<dbReference type="AlphaFoldDB" id="A0A918AJK4"/>
<evidence type="ECO:0000256" key="1">
    <source>
        <dbReference type="ARBA" id="ARBA00022747"/>
    </source>
</evidence>
<dbReference type="InterPro" id="IPR052021">
    <property type="entry name" value="Type-I_RS_S_subunit"/>
</dbReference>
<protein>
    <recommendedName>
        <fullName evidence="5">Type I restriction modification DNA specificity protein</fullName>
    </recommendedName>
</protein>
<evidence type="ECO:0000313" key="3">
    <source>
        <dbReference type="EMBL" id="GGP45084.1"/>
    </source>
</evidence>
<dbReference type="GO" id="GO:0003677">
    <property type="term" value="F:DNA binding"/>
    <property type="evidence" value="ECO:0007669"/>
    <property type="project" value="UniProtKB-KW"/>
</dbReference>
<organism evidence="3 4">
    <name type="scientific">Saccharothrix coeruleofusca</name>
    <dbReference type="NCBI Taxonomy" id="33919"/>
    <lineage>
        <taxon>Bacteria</taxon>
        <taxon>Bacillati</taxon>
        <taxon>Actinomycetota</taxon>
        <taxon>Actinomycetes</taxon>
        <taxon>Pseudonocardiales</taxon>
        <taxon>Pseudonocardiaceae</taxon>
        <taxon>Saccharothrix</taxon>
    </lineage>
</organism>
<dbReference type="GO" id="GO:0009307">
    <property type="term" value="P:DNA restriction-modification system"/>
    <property type="evidence" value="ECO:0007669"/>
    <property type="project" value="UniProtKB-KW"/>
</dbReference>
<evidence type="ECO:0008006" key="5">
    <source>
        <dbReference type="Google" id="ProtNLM"/>
    </source>
</evidence>
<comment type="caution">
    <text evidence="3">The sequence shown here is derived from an EMBL/GenBank/DDBJ whole genome shotgun (WGS) entry which is preliminary data.</text>
</comment>
<reference evidence="3" key="2">
    <citation type="submission" date="2020-09" db="EMBL/GenBank/DDBJ databases">
        <authorList>
            <person name="Sun Q."/>
            <person name="Ohkuma M."/>
        </authorList>
    </citation>
    <scope>NUCLEOTIDE SEQUENCE</scope>
    <source>
        <strain evidence="3">JCM 3313</strain>
    </source>
</reference>
<dbReference type="PANTHER" id="PTHR30408:SF12">
    <property type="entry name" value="TYPE I RESTRICTION ENZYME MJAVIII SPECIFICITY SUBUNIT"/>
    <property type="match status" value="1"/>
</dbReference>
<name>A0A918AJK4_9PSEU</name>
<evidence type="ECO:0000313" key="4">
    <source>
        <dbReference type="Proteomes" id="UP000639606"/>
    </source>
</evidence>
<dbReference type="SUPFAM" id="SSF116734">
    <property type="entry name" value="DNA methylase specificity domain"/>
    <property type="match status" value="1"/>
</dbReference>
<dbReference type="PANTHER" id="PTHR30408">
    <property type="entry name" value="TYPE-1 RESTRICTION ENZYME ECOKI SPECIFICITY PROTEIN"/>
    <property type="match status" value="1"/>
</dbReference>
<evidence type="ECO:0000256" key="2">
    <source>
        <dbReference type="ARBA" id="ARBA00023125"/>
    </source>
</evidence>
<gene>
    <name evidence="3" type="ORF">GCM10010185_16100</name>
</gene>
<accession>A0A918AJK4</accession>
<dbReference type="Gene3D" id="3.90.220.20">
    <property type="entry name" value="DNA methylase specificity domains"/>
    <property type="match status" value="1"/>
</dbReference>
<dbReference type="RefSeq" id="WP_189222489.1">
    <property type="nucleotide sequence ID" value="NZ_BMRG01000002.1"/>
</dbReference>
<dbReference type="Proteomes" id="UP000639606">
    <property type="component" value="Unassembled WGS sequence"/>
</dbReference>
<dbReference type="InterPro" id="IPR044946">
    <property type="entry name" value="Restrct_endonuc_typeI_TRD_sf"/>
</dbReference>
<keyword evidence="4" id="KW-1185">Reference proteome</keyword>
<keyword evidence="2" id="KW-0238">DNA-binding</keyword>
<reference evidence="3" key="1">
    <citation type="journal article" date="2014" name="Int. J. Syst. Evol. Microbiol.">
        <title>Complete genome sequence of Corynebacterium casei LMG S-19264T (=DSM 44701T), isolated from a smear-ripened cheese.</title>
        <authorList>
            <consortium name="US DOE Joint Genome Institute (JGI-PGF)"/>
            <person name="Walter F."/>
            <person name="Albersmeier A."/>
            <person name="Kalinowski J."/>
            <person name="Ruckert C."/>
        </authorList>
    </citation>
    <scope>NUCLEOTIDE SEQUENCE</scope>
    <source>
        <strain evidence="3">JCM 3313</strain>
    </source>
</reference>
<dbReference type="EMBL" id="BMRG01000002">
    <property type="protein sequence ID" value="GGP45084.1"/>
    <property type="molecule type" value="Genomic_DNA"/>
</dbReference>
<proteinExistence type="predicted"/>